<sequence>NSITRGCNFGYLLGRAFWKKRGAIVVSSETNSRLTLTAAHFDNLTRASRELTAEGLQELTYSLMRTCRQSTRIKVSPFMFTSVFETQDFMKFGTVLTRTKTKTLGLGSTCHTESASGFKLQDASLLKECISSAAICSACRDPKSKLQLFQNNRLREGLAEHLYLECSICEAKTPLLTSKRLGGRGGGAQEVNRRAVLAAPQLGHAGLTQFCAGMNLPPPVTKKAYNDHQIQIKTIAVDNAETLMKDAAKRLVDKVAMESPDDIEDDGTTVVANVSVTIDGTWQKRGHSSKIGVTFVISVDTGEVLDYCVKSLFCHECKAHGNMNSESEEYQSWKECHEPVCQINHAGSSEEMEAASATEMFGRSIDERNLKYTTFVGDGDSSSYGRVKDAMFQKYGDDYIVTKEECVGHVQKRLGTALRKYKADKKGKKLSDGKGVGGRGRLTDKIMDKMQNYYGKAIRGNKGDLLGMKRSIKAIQCHMIADTKVPMQEQHQHCPKDDNTWCKFWKEQKDDTVTYDQSNRLPEVFMEELAPIFTRLSQDNLLSRCLKGITQNQNEAINGMLWSKCPKTKFCGARKVTIAVCETIALFNTGAASKAMVMDIFGITPGSNTMKALRLQDQSRVKAASKKVSDKYQKQRQKLRTQKKSKGDKTAYQAGGFSLSSQPDEPVKKKGKKNPNINVQCFYDISILPSDDDDESEDISAAPGTFGEVEDIAMECSGMAPFLV</sequence>
<evidence type="ECO:0000256" key="1">
    <source>
        <dbReference type="SAM" id="MobiDB-lite"/>
    </source>
</evidence>
<dbReference type="Pfam" id="PF20700">
    <property type="entry name" value="Mutator"/>
    <property type="match status" value="1"/>
</dbReference>
<gene>
    <name evidence="3" type="ORF">PACLA_8A052434</name>
</gene>
<dbReference type="AlphaFoldDB" id="A0A7D9HN64"/>
<feature type="region of interest" description="Disordered" evidence="1">
    <location>
        <begin position="632"/>
        <end position="673"/>
    </location>
</feature>
<organism evidence="3 4">
    <name type="scientific">Paramuricea clavata</name>
    <name type="common">Red gorgonian</name>
    <name type="synonym">Violescent sea-whip</name>
    <dbReference type="NCBI Taxonomy" id="317549"/>
    <lineage>
        <taxon>Eukaryota</taxon>
        <taxon>Metazoa</taxon>
        <taxon>Cnidaria</taxon>
        <taxon>Anthozoa</taxon>
        <taxon>Octocorallia</taxon>
        <taxon>Malacalcyonacea</taxon>
        <taxon>Plexauridae</taxon>
        <taxon>Paramuricea</taxon>
    </lineage>
</organism>
<dbReference type="Proteomes" id="UP001152795">
    <property type="component" value="Unassembled WGS sequence"/>
</dbReference>
<feature type="domain" description="Mutator-like transposase" evidence="2">
    <location>
        <begin position="117"/>
        <end position="502"/>
    </location>
</feature>
<feature type="non-terminal residue" evidence="3">
    <location>
        <position position="1"/>
    </location>
</feature>
<feature type="compositionally biased region" description="Basic residues" evidence="1">
    <location>
        <begin position="634"/>
        <end position="646"/>
    </location>
</feature>
<dbReference type="PANTHER" id="PTHR33309:SF3">
    <property type="entry name" value="CCHC-TYPE DOMAIN-CONTAINING PROTEIN"/>
    <property type="match status" value="1"/>
</dbReference>
<evidence type="ECO:0000313" key="3">
    <source>
        <dbReference type="EMBL" id="CAB3985708.1"/>
    </source>
</evidence>
<protein>
    <recommendedName>
        <fullName evidence="2">Mutator-like transposase domain-containing protein</fullName>
    </recommendedName>
</protein>
<reference evidence="3" key="1">
    <citation type="submission" date="2020-04" db="EMBL/GenBank/DDBJ databases">
        <authorList>
            <person name="Alioto T."/>
            <person name="Alioto T."/>
            <person name="Gomez Garrido J."/>
        </authorList>
    </citation>
    <scope>NUCLEOTIDE SEQUENCE</scope>
    <source>
        <strain evidence="3">A484AB</strain>
    </source>
</reference>
<proteinExistence type="predicted"/>
<evidence type="ECO:0000259" key="2">
    <source>
        <dbReference type="Pfam" id="PF20700"/>
    </source>
</evidence>
<comment type="caution">
    <text evidence="3">The sequence shown here is derived from an EMBL/GenBank/DDBJ whole genome shotgun (WGS) entry which is preliminary data.</text>
</comment>
<dbReference type="EMBL" id="CACRXK020000906">
    <property type="protein sequence ID" value="CAB3985708.1"/>
    <property type="molecule type" value="Genomic_DNA"/>
</dbReference>
<keyword evidence="4" id="KW-1185">Reference proteome</keyword>
<evidence type="ECO:0000313" key="4">
    <source>
        <dbReference type="Proteomes" id="UP001152795"/>
    </source>
</evidence>
<dbReference type="PANTHER" id="PTHR33309">
    <property type="entry name" value="KERATIN, ULTRA HIGH-SULFUR MATRIX PROTEIN-LIKE"/>
    <property type="match status" value="1"/>
</dbReference>
<name>A0A7D9HN64_PARCT</name>
<dbReference type="OrthoDB" id="5983687at2759"/>
<dbReference type="InterPro" id="IPR049012">
    <property type="entry name" value="Mutator_transp_dom"/>
</dbReference>
<accession>A0A7D9HN64</accession>